<name>A0A2U0ULN5_9BACT</name>
<evidence type="ECO:0000256" key="2">
    <source>
        <dbReference type="ARBA" id="ARBA00023186"/>
    </source>
</evidence>
<dbReference type="GO" id="GO:0006457">
    <property type="term" value="P:protein folding"/>
    <property type="evidence" value="ECO:0007669"/>
    <property type="project" value="InterPro"/>
</dbReference>
<comment type="similarity">
    <text evidence="1 3 4">Belongs to the GrpE family.</text>
</comment>
<gene>
    <name evidence="3" type="primary">grpE</name>
    <name evidence="6" type="ORF">C7379_10254</name>
</gene>
<feature type="compositionally biased region" description="Polar residues" evidence="5">
    <location>
        <begin position="13"/>
        <end position="28"/>
    </location>
</feature>
<dbReference type="SUPFAM" id="SSF58014">
    <property type="entry name" value="Coiled-coil domain of nucleotide exchange factor GrpE"/>
    <property type="match status" value="1"/>
</dbReference>
<comment type="subcellular location">
    <subcellularLocation>
        <location evidence="3">Cytoplasm</location>
    </subcellularLocation>
</comment>
<dbReference type="Pfam" id="PF01025">
    <property type="entry name" value="GrpE"/>
    <property type="match status" value="1"/>
</dbReference>
<dbReference type="RefSeq" id="WP_116615641.1">
    <property type="nucleotide sequence ID" value="NZ_QENY01000002.1"/>
</dbReference>
<evidence type="ECO:0000256" key="3">
    <source>
        <dbReference type="HAMAP-Rule" id="MF_01151"/>
    </source>
</evidence>
<evidence type="ECO:0000313" key="6">
    <source>
        <dbReference type="EMBL" id="PVX58536.1"/>
    </source>
</evidence>
<dbReference type="EMBL" id="QENY01000002">
    <property type="protein sequence ID" value="PVX58536.1"/>
    <property type="molecule type" value="Genomic_DNA"/>
</dbReference>
<dbReference type="Gene3D" id="3.90.20.20">
    <property type="match status" value="1"/>
</dbReference>
<dbReference type="SUPFAM" id="SSF51064">
    <property type="entry name" value="Head domain of nucleotide exchange factor GrpE"/>
    <property type="match status" value="1"/>
</dbReference>
<keyword evidence="3" id="KW-0963">Cytoplasm</keyword>
<reference evidence="6 7" key="1">
    <citation type="submission" date="2018-05" db="EMBL/GenBank/DDBJ databases">
        <title>Genomic Encyclopedia of Type Strains, Phase IV (KMG-IV): sequencing the most valuable type-strain genomes for metagenomic binning, comparative biology and taxonomic classification.</title>
        <authorList>
            <person name="Goeker M."/>
        </authorList>
    </citation>
    <scope>NUCLEOTIDE SEQUENCE [LARGE SCALE GENOMIC DNA]</scope>
    <source>
        <strain evidence="6 7">DSM 100333</strain>
    </source>
</reference>
<organism evidence="6 7">
    <name type="scientific">Hallella colorans</name>
    <dbReference type="NCBI Taxonomy" id="1703337"/>
    <lineage>
        <taxon>Bacteria</taxon>
        <taxon>Pseudomonadati</taxon>
        <taxon>Bacteroidota</taxon>
        <taxon>Bacteroidia</taxon>
        <taxon>Bacteroidales</taxon>
        <taxon>Prevotellaceae</taxon>
        <taxon>Hallella</taxon>
    </lineage>
</organism>
<dbReference type="CDD" id="cd00446">
    <property type="entry name" value="GrpE"/>
    <property type="match status" value="1"/>
</dbReference>
<evidence type="ECO:0000256" key="1">
    <source>
        <dbReference type="ARBA" id="ARBA00009054"/>
    </source>
</evidence>
<evidence type="ECO:0000256" key="5">
    <source>
        <dbReference type="SAM" id="MobiDB-lite"/>
    </source>
</evidence>
<protein>
    <recommendedName>
        <fullName evidence="3">Protein GrpE</fullName>
    </recommendedName>
    <alternativeName>
        <fullName evidence="3">HSP-70 cofactor</fullName>
    </alternativeName>
</protein>
<comment type="caution">
    <text evidence="6">The sequence shown here is derived from an EMBL/GenBank/DDBJ whole genome shotgun (WGS) entry which is preliminary data.</text>
</comment>
<sequence length="206" mass="23013">MTEKIKDTKKPLSQDNEVSEDNYTQTEQASEKETMSDDTNENQTSVDEQTPAEPAEPEKDPLEEAQEQIASLKDKLLRTIAEFENYKKRTIKEKMELIQNGGAKTVSALLPILDDFERAVADKSEDPKAIKEGTQMIFNKFVKTLESIGVKQIDAVGEDFNTDFHEAVAMVPGAEDDKKGKVIDCVQTGYTMNDKVIRHAKVAVGQ</sequence>
<dbReference type="PANTHER" id="PTHR21237">
    <property type="entry name" value="GRPE PROTEIN"/>
    <property type="match status" value="1"/>
</dbReference>
<keyword evidence="7" id="KW-1185">Reference proteome</keyword>
<dbReference type="PRINTS" id="PR00773">
    <property type="entry name" value="GRPEPROTEIN"/>
</dbReference>
<dbReference type="GO" id="GO:0042803">
    <property type="term" value="F:protein homodimerization activity"/>
    <property type="evidence" value="ECO:0007669"/>
    <property type="project" value="InterPro"/>
</dbReference>
<dbReference type="GO" id="GO:0000774">
    <property type="term" value="F:adenyl-nucleotide exchange factor activity"/>
    <property type="evidence" value="ECO:0007669"/>
    <property type="project" value="InterPro"/>
</dbReference>
<dbReference type="AlphaFoldDB" id="A0A2U0ULN5"/>
<comment type="function">
    <text evidence="3">Participates actively in the response to hyperosmotic and heat shock by preventing the aggregation of stress-denatured proteins, in association with DnaK and GrpE. It is the nucleotide exchange factor for DnaK and may function as a thermosensor. Unfolded proteins bind initially to DnaJ; upon interaction with the DnaJ-bound protein, DnaK hydrolyzes its bound ATP, resulting in the formation of a stable complex. GrpE releases ADP from DnaK; ATP binding to DnaK triggers the release of the substrate protein, thus completing the reaction cycle. Several rounds of ATP-dependent interactions between DnaJ, DnaK and GrpE are required for fully efficient folding.</text>
</comment>
<dbReference type="Gene3D" id="2.30.22.10">
    <property type="entry name" value="Head domain of nucleotide exchange factor GrpE"/>
    <property type="match status" value="1"/>
</dbReference>
<accession>A0A2U0ULN5</accession>
<dbReference type="Proteomes" id="UP000245870">
    <property type="component" value="Unassembled WGS sequence"/>
</dbReference>
<keyword evidence="2 3" id="KW-0143">Chaperone</keyword>
<evidence type="ECO:0000313" key="7">
    <source>
        <dbReference type="Proteomes" id="UP000245870"/>
    </source>
</evidence>
<evidence type="ECO:0000256" key="4">
    <source>
        <dbReference type="RuleBase" id="RU004478"/>
    </source>
</evidence>
<dbReference type="GO" id="GO:0051082">
    <property type="term" value="F:unfolded protein binding"/>
    <property type="evidence" value="ECO:0007669"/>
    <property type="project" value="TreeGrafter"/>
</dbReference>
<keyword evidence="3" id="KW-0346">Stress response</keyword>
<dbReference type="HAMAP" id="MF_01151">
    <property type="entry name" value="GrpE"/>
    <property type="match status" value="1"/>
</dbReference>
<dbReference type="InterPro" id="IPR000740">
    <property type="entry name" value="GrpE"/>
</dbReference>
<comment type="subunit">
    <text evidence="3">Homodimer.</text>
</comment>
<dbReference type="InterPro" id="IPR009012">
    <property type="entry name" value="GrpE_head"/>
</dbReference>
<dbReference type="PANTHER" id="PTHR21237:SF23">
    <property type="entry name" value="GRPE PROTEIN HOMOLOG, MITOCHONDRIAL"/>
    <property type="match status" value="1"/>
</dbReference>
<dbReference type="GO" id="GO:0005737">
    <property type="term" value="C:cytoplasm"/>
    <property type="evidence" value="ECO:0007669"/>
    <property type="project" value="UniProtKB-SubCell"/>
</dbReference>
<feature type="compositionally biased region" description="Basic and acidic residues" evidence="5">
    <location>
        <begin position="1"/>
        <end position="12"/>
    </location>
</feature>
<dbReference type="GO" id="GO:0051087">
    <property type="term" value="F:protein-folding chaperone binding"/>
    <property type="evidence" value="ECO:0007669"/>
    <property type="project" value="InterPro"/>
</dbReference>
<proteinExistence type="inferred from homology"/>
<dbReference type="OrthoDB" id="9812586at2"/>
<feature type="region of interest" description="Disordered" evidence="5">
    <location>
        <begin position="1"/>
        <end position="68"/>
    </location>
</feature>
<dbReference type="InterPro" id="IPR013805">
    <property type="entry name" value="GrpE_CC"/>
</dbReference>